<proteinExistence type="predicted"/>
<gene>
    <name evidence="2" type="ORF">C1SCF055_LOCUS12948</name>
</gene>
<evidence type="ECO:0000313" key="2">
    <source>
        <dbReference type="EMBL" id="CAI3985508.1"/>
    </source>
</evidence>
<dbReference type="AlphaFoldDB" id="A0A9P1C7E9"/>
<reference evidence="3 4" key="2">
    <citation type="submission" date="2024-05" db="EMBL/GenBank/DDBJ databases">
        <authorList>
            <person name="Chen Y."/>
            <person name="Shah S."/>
            <person name="Dougan E. K."/>
            <person name="Thang M."/>
            <person name="Chan C."/>
        </authorList>
    </citation>
    <scope>NUCLEOTIDE SEQUENCE [LARGE SCALE GENOMIC DNA]</scope>
</reference>
<evidence type="ECO:0000256" key="1">
    <source>
        <dbReference type="SAM" id="Coils"/>
    </source>
</evidence>
<accession>A0A9P1C7E9</accession>
<sequence>MAGAAWKGEVVRVQQDSSLPITSRCNRILEILKQNGLCYRQCIEPKMILVHVKNRGGQLVSVSDVHSKGAVMAQIGFSMAKIGESICFELPSAMADKDQVIETNRSLAQLSQNQLCEPLGCERFASVPSSHLVTFLRAVQAGCKTTEPEISTGGYLSLDSMCQKKDGLKEMVITGWEWQVIDSQVESACPELPQFLAQALNSDHAVKTAANELETACNIASIYELQATTSKNLKKAQEAAMASRPACANYIAAITAFVKQFTGGDAFPLLKLLQPIGKQYGSSTVWGQEFTELLAYTDLKCPTTTYPWIRLAMAACHMCAPKQYIRDGISRLLTSADFSKLKQKGMAVQLAAAEKLLNEAWPLCGQSSLTLDQQAQPMGRYLTRLALFLVGKGSKGPEGKNYKQFEDITELFTQELMNMKAHGSMDLAEQLPSSSASVDKAVQPTALEANSDPALIALAHFKNLEVGKHYTFATDPLKVYKFESISATTAVLLHKPFFGALERLEVERKDLEGLRAREKSVLSLQPAATLTALQPSACLMAEFGRAKAQHWLYQKYHELGDFNVVVSTTSQLFANSKFNKNDLVLLPLGQVILQKKDKINKSSVVLQMTGWKFEEVLEVTHTKCNFEKKSGHWCPFYWCKEAKDDKGKDDATCEKATLTRATVKHHELTIPCLKSKVALQIGNLVSVGPGGRKLLKIQGSHPLVCRLVAADNLEALKTCKNPSLCQGDAFDSLRKKQEEALHKALSEAKEEEEKEKDLLKVEKPPKKKLKLSSGPDFLTLNLDGNGIEVLKPGTWKDKDVSVLLDAGCHF</sequence>
<dbReference type="EMBL" id="CAMXCT010000997">
    <property type="protein sequence ID" value="CAI3985508.1"/>
    <property type="molecule type" value="Genomic_DNA"/>
</dbReference>
<evidence type="ECO:0000313" key="4">
    <source>
        <dbReference type="Proteomes" id="UP001152797"/>
    </source>
</evidence>
<feature type="coiled-coil region" evidence="1">
    <location>
        <begin position="734"/>
        <end position="762"/>
    </location>
</feature>
<reference evidence="2" key="1">
    <citation type="submission" date="2022-10" db="EMBL/GenBank/DDBJ databases">
        <authorList>
            <person name="Chen Y."/>
            <person name="Dougan E. K."/>
            <person name="Chan C."/>
            <person name="Rhodes N."/>
            <person name="Thang M."/>
        </authorList>
    </citation>
    <scope>NUCLEOTIDE SEQUENCE</scope>
</reference>
<dbReference type="EMBL" id="CAMXCT030000997">
    <property type="protein sequence ID" value="CAL4772820.1"/>
    <property type="molecule type" value="Genomic_DNA"/>
</dbReference>
<protein>
    <submittedName>
        <fullName evidence="2">Uncharacterized protein</fullName>
    </submittedName>
</protein>
<comment type="caution">
    <text evidence="2">The sequence shown here is derived from an EMBL/GenBank/DDBJ whole genome shotgun (WGS) entry which is preliminary data.</text>
</comment>
<dbReference type="EMBL" id="CAMXCT020000997">
    <property type="protein sequence ID" value="CAL1138883.1"/>
    <property type="molecule type" value="Genomic_DNA"/>
</dbReference>
<name>A0A9P1C7E9_9DINO</name>
<organism evidence="2">
    <name type="scientific">Cladocopium goreaui</name>
    <dbReference type="NCBI Taxonomy" id="2562237"/>
    <lineage>
        <taxon>Eukaryota</taxon>
        <taxon>Sar</taxon>
        <taxon>Alveolata</taxon>
        <taxon>Dinophyceae</taxon>
        <taxon>Suessiales</taxon>
        <taxon>Symbiodiniaceae</taxon>
        <taxon>Cladocopium</taxon>
    </lineage>
</organism>
<dbReference type="Proteomes" id="UP001152797">
    <property type="component" value="Unassembled WGS sequence"/>
</dbReference>
<keyword evidence="4" id="KW-1185">Reference proteome</keyword>
<keyword evidence="1" id="KW-0175">Coiled coil</keyword>
<evidence type="ECO:0000313" key="3">
    <source>
        <dbReference type="EMBL" id="CAL4772820.1"/>
    </source>
</evidence>